<evidence type="ECO:0000313" key="2">
    <source>
        <dbReference type="Proteomes" id="UP000243723"/>
    </source>
</evidence>
<dbReference type="AlphaFoldDB" id="A0A2P8A7P9"/>
<evidence type="ECO:0000313" key="1">
    <source>
        <dbReference type="EMBL" id="PSK56473.1"/>
    </source>
</evidence>
<sequence>MPGLLELPTKIWLLIWKEVYSDVIIYITLDKQTCHLNIDQVCTKCYKSSTLDPPACKQLRRPSNLVSPLLVSQEISRLVRPILYETVEFWFRHARALVCFHKTLIQQNETSLSYIRRVRLYTEILHTQCRQQTCLDVASLLEAKRSSRGLTASEALKKLSWDLAAVIGSLDSLNQLHVLIHHEDTQLGSEVCKVSDAVLAAEKQIRLRITLPVWQRGEDSMQEVDLKDYQLKYQAVDFD</sequence>
<dbReference type="Proteomes" id="UP000243723">
    <property type="component" value="Unassembled WGS sequence"/>
</dbReference>
<protein>
    <submittedName>
        <fullName evidence="1">Uncharacterized protein</fullName>
    </submittedName>
</protein>
<proteinExistence type="predicted"/>
<organism evidence="1 2">
    <name type="scientific">Elsinoe australis</name>
    <dbReference type="NCBI Taxonomy" id="40998"/>
    <lineage>
        <taxon>Eukaryota</taxon>
        <taxon>Fungi</taxon>
        <taxon>Dikarya</taxon>
        <taxon>Ascomycota</taxon>
        <taxon>Pezizomycotina</taxon>
        <taxon>Dothideomycetes</taxon>
        <taxon>Dothideomycetidae</taxon>
        <taxon>Myriangiales</taxon>
        <taxon>Elsinoaceae</taxon>
        <taxon>Elsinoe</taxon>
    </lineage>
</organism>
<accession>A0A2P8A7P9</accession>
<name>A0A2P8A7P9_9PEZI</name>
<reference evidence="1 2" key="1">
    <citation type="submission" date="2017-05" db="EMBL/GenBank/DDBJ databases">
        <title>Draft genome sequence of Elsinoe australis.</title>
        <authorList>
            <person name="Cheng Q."/>
        </authorList>
    </citation>
    <scope>NUCLEOTIDE SEQUENCE [LARGE SCALE GENOMIC DNA]</scope>
    <source>
        <strain evidence="1 2">NL1</strain>
    </source>
</reference>
<gene>
    <name evidence="1" type="ORF">B9Z65_6097</name>
</gene>
<comment type="caution">
    <text evidence="1">The sequence shown here is derived from an EMBL/GenBank/DDBJ whole genome shotgun (WGS) entry which is preliminary data.</text>
</comment>
<dbReference type="EMBL" id="NHZQ01000060">
    <property type="protein sequence ID" value="PSK56473.1"/>
    <property type="molecule type" value="Genomic_DNA"/>
</dbReference>
<keyword evidence="2" id="KW-1185">Reference proteome</keyword>